<organism evidence="1 2">
    <name type="scientific">Paenibacillus thalictri</name>
    <dbReference type="NCBI Taxonomy" id="2527873"/>
    <lineage>
        <taxon>Bacteria</taxon>
        <taxon>Bacillati</taxon>
        <taxon>Bacillota</taxon>
        <taxon>Bacilli</taxon>
        <taxon>Bacillales</taxon>
        <taxon>Paenibacillaceae</taxon>
        <taxon>Paenibacillus</taxon>
    </lineage>
</organism>
<evidence type="ECO:0000313" key="2">
    <source>
        <dbReference type="Proteomes" id="UP000293142"/>
    </source>
</evidence>
<evidence type="ECO:0000313" key="1">
    <source>
        <dbReference type="EMBL" id="TBL68287.1"/>
    </source>
</evidence>
<proteinExistence type="predicted"/>
<accession>A0A4Q9DDI7</accession>
<dbReference type="RefSeq" id="WP_131018928.1">
    <property type="nucleotide sequence ID" value="NZ_SIRE01000048.1"/>
</dbReference>
<name>A0A4Q9DDI7_9BACL</name>
<comment type="caution">
    <text evidence="1">The sequence shown here is derived from an EMBL/GenBank/DDBJ whole genome shotgun (WGS) entry which is preliminary data.</text>
</comment>
<reference evidence="1 2" key="1">
    <citation type="submission" date="2019-02" db="EMBL/GenBank/DDBJ databases">
        <title>Paenibacillus sp. nov., isolated from surface-sterilized tissue of Thalictrum simplex L.</title>
        <authorList>
            <person name="Tuo L."/>
        </authorList>
    </citation>
    <scope>NUCLEOTIDE SEQUENCE [LARGE SCALE GENOMIC DNA]</scope>
    <source>
        <strain evidence="1 2">N2SHLJ1</strain>
    </source>
</reference>
<dbReference type="AlphaFoldDB" id="A0A4Q9DDI7"/>
<protein>
    <submittedName>
        <fullName evidence="1">Uncharacterized protein</fullName>
    </submittedName>
</protein>
<dbReference type="OrthoDB" id="2628251at2"/>
<dbReference type="EMBL" id="SIRE01000048">
    <property type="protein sequence ID" value="TBL68287.1"/>
    <property type="molecule type" value="Genomic_DNA"/>
</dbReference>
<dbReference type="Proteomes" id="UP000293142">
    <property type="component" value="Unassembled WGS sequence"/>
</dbReference>
<sequence>MAWKTIYENDHIHLVADEEQQQAMLEVSSGGYRPRYVTLQLPVAELDQLIAALQLAKQELLK</sequence>
<gene>
    <name evidence="1" type="ORF">EYB31_38525</name>
</gene>
<keyword evidence="2" id="KW-1185">Reference proteome</keyword>